<feature type="transmembrane region" description="Helical" evidence="1">
    <location>
        <begin position="56"/>
        <end position="78"/>
    </location>
</feature>
<accession>A0A0S3EXD5</accession>
<dbReference type="STRING" id="1332080.ATN00_07020"/>
<evidence type="ECO:0000313" key="2">
    <source>
        <dbReference type="EMBL" id="ALR20093.1"/>
    </source>
</evidence>
<dbReference type="KEGG" id="sbd:ATN00_07020"/>
<keyword evidence="1" id="KW-0472">Membrane</keyword>
<dbReference type="OrthoDB" id="7472907at2"/>
<keyword evidence="1" id="KW-1133">Transmembrane helix</keyword>
<organism evidence="2 3">
    <name type="scientific">Sphingobium baderi</name>
    <dbReference type="NCBI Taxonomy" id="1332080"/>
    <lineage>
        <taxon>Bacteria</taxon>
        <taxon>Pseudomonadati</taxon>
        <taxon>Pseudomonadota</taxon>
        <taxon>Alphaproteobacteria</taxon>
        <taxon>Sphingomonadales</taxon>
        <taxon>Sphingomonadaceae</taxon>
        <taxon>Sphingobium</taxon>
    </lineage>
</organism>
<dbReference type="AlphaFoldDB" id="A0A0S3EXD5"/>
<dbReference type="RefSeq" id="WP_021226052.1">
    <property type="nucleotide sequence ID" value="NZ_CP013264.1"/>
</dbReference>
<keyword evidence="3" id="KW-1185">Reference proteome</keyword>
<feature type="transmembrane region" description="Helical" evidence="1">
    <location>
        <begin position="84"/>
        <end position="106"/>
    </location>
</feature>
<gene>
    <name evidence="2" type="ORF">ATN00_07020</name>
</gene>
<reference evidence="2 3" key="1">
    <citation type="submission" date="2015-11" db="EMBL/GenBank/DDBJ databases">
        <title>A Two-component Flavoprotein Monooxygenase System MeaXY Responsible for para-Hydroxylation of 2-Methyl-6-ethylaniline and 2,6-Diethylaniline in Sphingobium baderi DE-13.</title>
        <authorList>
            <person name="Cheng M."/>
            <person name="Meng Q."/>
            <person name="Yang Y."/>
            <person name="Chu C."/>
            <person name="Yan X."/>
            <person name="He J."/>
            <person name="Li S."/>
        </authorList>
    </citation>
    <scope>NUCLEOTIDE SEQUENCE [LARGE SCALE GENOMIC DNA]</scope>
    <source>
        <strain evidence="2 3">DE-13</strain>
    </source>
</reference>
<dbReference type="EMBL" id="CP013264">
    <property type="protein sequence ID" value="ALR20093.1"/>
    <property type="molecule type" value="Genomic_DNA"/>
</dbReference>
<name>A0A0S3EXD5_9SPHN</name>
<proteinExistence type="predicted"/>
<sequence>MNPDHDEDFEPAYEAGAEIHALLAYARSLNNQALGIAAVAHAIVTVIEAERRFARVSYTILVTTGMVVSALFAFMAASSLRAPLQGAIVVGICAGMGAGSTGLILVPWDALARHVRSVAGRWRRP</sequence>
<dbReference type="Proteomes" id="UP000056968">
    <property type="component" value="Chromosome"/>
</dbReference>
<evidence type="ECO:0000313" key="3">
    <source>
        <dbReference type="Proteomes" id="UP000056968"/>
    </source>
</evidence>
<protein>
    <submittedName>
        <fullName evidence="2">Uncharacterized protein</fullName>
    </submittedName>
</protein>
<keyword evidence="1" id="KW-0812">Transmembrane</keyword>
<evidence type="ECO:0000256" key="1">
    <source>
        <dbReference type="SAM" id="Phobius"/>
    </source>
</evidence>